<dbReference type="KEGG" id="vmo:VMUT_2297"/>
<organism evidence="1 2">
    <name type="scientific">Vulcanisaeta moutnovskia (strain 768-28)</name>
    <dbReference type="NCBI Taxonomy" id="985053"/>
    <lineage>
        <taxon>Archaea</taxon>
        <taxon>Thermoproteota</taxon>
        <taxon>Thermoprotei</taxon>
        <taxon>Thermoproteales</taxon>
        <taxon>Thermoproteaceae</taxon>
        <taxon>Vulcanisaeta</taxon>
    </lineage>
</organism>
<dbReference type="Proteomes" id="UP000007485">
    <property type="component" value="Chromosome"/>
</dbReference>
<proteinExistence type="predicted"/>
<gene>
    <name evidence="1" type="ordered locus">VMUT_2297</name>
</gene>
<dbReference type="eggNOG" id="arCOG13874">
    <property type="taxonomic scope" value="Archaea"/>
</dbReference>
<accession>F0QY04</accession>
<dbReference type="HOGENOM" id="CLU_2476213_0_0_2"/>
<dbReference type="OrthoDB" id="374127at2157"/>
<dbReference type="EMBL" id="CP002529">
    <property type="protein sequence ID" value="ADY02490.1"/>
    <property type="molecule type" value="Genomic_DNA"/>
</dbReference>
<dbReference type="GeneID" id="10289949"/>
<evidence type="ECO:0000313" key="1">
    <source>
        <dbReference type="EMBL" id="ADY02490.1"/>
    </source>
</evidence>
<name>F0QY04_VULM7</name>
<sequence length="88" mass="10286">MGQDFDVRIEDLVKVLLHSDSHWIDSLRRIDFGDRMKIVHEAINAVLPDFVDCVNKSLDSDVPRLMYIGCFDMVWQSIENTAKNYIRD</sequence>
<keyword evidence="2" id="KW-1185">Reference proteome</keyword>
<dbReference type="AlphaFoldDB" id="F0QY04"/>
<reference evidence="1 2" key="1">
    <citation type="journal article" date="2011" name="J. Bacteriol.">
        <title>Complete genome sequence of 'Vulcanisaeta moutnovskia' strain 768-28, a novel member of the hyperthermophilic crenarchaeal genus vulcanisaeta.</title>
        <authorList>
            <person name="Gumerov V.M."/>
            <person name="Mardanov A.V."/>
            <person name="Beletsky A.V."/>
            <person name="Prokofeva M.I."/>
            <person name="Bonch-Osmolovskaya E.A."/>
            <person name="Ravin N.V."/>
            <person name="Skryabin K.G."/>
        </authorList>
    </citation>
    <scope>NUCLEOTIDE SEQUENCE [LARGE SCALE GENOMIC DNA]</scope>
    <source>
        <strain evidence="1 2">768-28</strain>
    </source>
</reference>
<evidence type="ECO:0000313" key="2">
    <source>
        <dbReference type="Proteomes" id="UP000007485"/>
    </source>
</evidence>
<dbReference type="RefSeq" id="WP_013605651.1">
    <property type="nucleotide sequence ID" value="NC_015151.1"/>
</dbReference>
<protein>
    <submittedName>
        <fullName evidence="1">Uncharacterized protein</fullName>
    </submittedName>
</protein>